<organism evidence="2 3">
    <name type="scientific">Leifsonia shinshuensis</name>
    <dbReference type="NCBI Taxonomy" id="150026"/>
    <lineage>
        <taxon>Bacteria</taxon>
        <taxon>Bacillati</taxon>
        <taxon>Actinomycetota</taxon>
        <taxon>Actinomycetes</taxon>
        <taxon>Micrococcales</taxon>
        <taxon>Microbacteriaceae</taxon>
        <taxon>Leifsonia</taxon>
    </lineage>
</organism>
<protein>
    <recommendedName>
        <fullName evidence="4">DUF4386 domain-containing protein</fullName>
    </recommendedName>
</protein>
<keyword evidence="1" id="KW-1133">Transmembrane helix</keyword>
<feature type="transmembrane region" description="Helical" evidence="1">
    <location>
        <begin position="136"/>
        <end position="163"/>
    </location>
</feature>
<accession>A0A853CRC3</accession>
<keyword evidence="1" id="KW-0812">Transmembrane</keyword>
<comment type="caution">
    <text evidence="2">The sequence shown here is derived from an EMBL/GenBank/DDBJ whole genome shotgun (WGS) entry which is preliminary data.</text>
</comment>
<proteinExistence type="predicted"/>
<evidence type="ECO:0008006" key="4">
    <source>
        <dbReference type="Google" id="ProtNLM"/>
    </source>
</evidence>
<name>A0A853CRC3_9MICO</name>
<dbReference type="RefSeq" id="WP_179604499.1">
    <property type="nucleotide sequence ID" value="NZ_BAABEH010000001.1"/>
</dbReference>
<dbReference type="Proteomes" id="UP000578352">
    <property type="component" value="Unassembled WGS sequence"/>
</dbReference>
<gene>
    <name evidence="2" type="ORF">HNR13_000740</name>
</gene>
<keyword evidence="1" id="KW-0472">Membrane</keyword>
<dbReference type="AlphaFoldDB" id="A0A853CRC3"/>
<dbReference type="EMBL" id="JACCFL010000001">
    <property type="protein sequence ID" value="NYJ22453.1"/>
    <property type="molecule type" value="Genomic_DNA"/>
</dbReference>
<feature type="transmembrane region" description="Helical" evidence="1">
    <location>
        <begin position="175"/>
        <end position="195"/>
    </location>
</feature>
<feature type="transmembrane region" description="Helical" evidence="1">
    <location>
        <begin position="201"/>
        <end position="223"/>
    </location>
</feature>
<reference evidence="2 3" key="1">
    <citation type="submission" date="2020-07" db="EMBL/GenBank/DDBJ databases">
        <title>Sequencing the genomes of 1000 actinobacteria strains.</title>
        <authorList>
            <person name="Klenk H.-P."/>
        </authorList>
    </citation>
    <scope>NUCLEOTIDE SEQUENCE [LARGE SCALE GENOMIC DNA]</scope>
    <source>
        <strain evidence="2 3">DSM 15165</strain>
    </source>
</reference>
<feature type="transmembrane region" description="Helical" evidence="1">
    <location>
        <begin position="100"/>
        <end position="124"/>
    </location>
</feature>
<feature type="transmembrane region" description="Helical" evidence="1">
    <location>
        <begin position="21"/>
        <end position="45"/>
    </location>
</feature>
<evidence type="ECO:0000256" key="1">
    <source>
        <dbReference type="SAM" id="Phobius"/>
    </source>
</evidence>
<feature type="transmembrane region" description="Helical" evidence="1">
    <location>
        <begin position="65"/>
        <end position="88"/>
    </location>
</feature>
<evidence type="ECO:0000313" key="3">
    <source>
        <dbReference type="Proteomes" id="UP000578352"/>
    </source>
</evidence>
<evidence type="ECO:0000313" key="2">
    <source>
        <dbReference type="EMBL" id="NYJ22453.1"/>
    </source>
</evidence>
<sequence length="240" mass="24852">MNDIQPISRRRSGGPPLGILAIVHAGLFLLALIVGFVLSGAGVFLSPFAGADAVAAHAHADGAAIRVGAMLQFGSAVPLGIYAATAFARLQRLGVRVPGPVIGFTGGLTASIMLMVSAFGSYLLSRPELTSDPRLALAFSFLAFVAGGVGYVVGLGLLIAGMAVPGVILGLLPRWLAWAGLVVAALSELSFLSLAVEPLQFLLPIGRFAGMAWLIAAGFLLPVDRRDVRDRGRTPEEVRS</sequence>